<keyword evidence="11" id="KW-1185">Reference proteome</keyword>
<evidence type="ECO:0000259" key="9">
    <source>
        <dbReference type="PROSITE" id="PS50928"/>
    </source>
</evidence>
<dbReference type="SUPFAM" id="SSF161098">
    <property type="entry name" value="MetI-like"/>
    <property type="match status" value="1"/>
</dbReference>
<name>A0ABW7A3V2_9HYPH</name>
<evidence type="ECO:0000256" key="6">
    <source>
        <dbReference type="ARBA" id="ARBA00023136"/>
    </source>
</evidence>
<evidence type="ECO:0000313" key="11">
    <source>
        <dbReference type="Proteomes" id="UP001604002"/>
    </source>
</evidence>
<comment type="similarity">
    <text evidence="7">Belongs to the binding-protein-dependent transport system permease family.</text>
</comment>
<proteinExistence type="inferred from homology"/>
<feature type="transmembrane region" description="Helical" evidence="7">
    <location>
        <begin position="108"/>
        <end position="128"/>
    </location>
</feature>
<dbReference type="PANTHER" id="PTHR30151:SF16">
    <property type="entry name" value="ABC TRANSPORTER PERMEASE PROTEIN"/>
    <property type="match status" value="1"/>
</dbReference>
<dbReference type="InterPro" id="IPR035906">
    <property type="entry name" value="MetI-like_sf"/>
</dbReference>
<keyword evidence="3" id="KW-1003">Cell membrane</keyword>
<evidence type="ECO:0000256" key="1">
    <source>
        <dbReference type="ARBA" id="ARBA00004651"/>
    </source>
</evidence>
<evidence type="ECO:0000256" key="4">
    <source>
        <dbReference type="ARBA" id="ARBA00022692"/>
    </source>
</evidence>
<organism evidence="10 11">
    <name type="scientific">Xanthobacter oligotrophicus</name>
    <dbReference type="NCBI Taxonomy" id="2607286"/>
    <lineage>
        <taxon>Bacteria</taxon>
        <taxon>Pseudomonadati</taxon>
        <taxon>Pseudomonadota</taxon>
        <taxon>Alphaproteobacteria</taxon>
        <taxon>Hyphomicrobiales</taxon>
        <taxon>Xanthobacteraceae</taxon>
        <taxon>Xanthobacter</taxon>
    </lineage>
</organism>
<feature type="transmembrane region" description="Helical" evidence="7">
    <location>
        <begin position="134"/>
        <end position="155"/>
    </location>
</feature>
<evidence type="ECO:0000256" key="8">
    <source>
        <dbReference type="SAM" id="MobiDB-lite"/>
    </source>
</evidence>
<feature type="transmembrane region" description="Helical" evidence="7">
    <location>
        <begin position="41"/>
        <end position="61"/>
    </location>
</feature>
<evidence type="ECO:0000256" key="5">
    <source>
        <dbReference type="ARBA" id="ARBA00022989"/>
    </source>
</evidence>
<evidence type="ECO:0000256" key="2">
    <source>
        <dbReference type="ARBA" id="ARBA00022448"/>
    </source>
</evidence>
<comment type="subcellular location">
    <subcellularLocation>
        <location evidence="1 7">Cell membrane</location>
        <topology evidence="1 7">Multi-pass membrane protein</topology>
    </subcellularLocation>
</comment>
<evidence type="ECO:0000256" key="3">
    <source>
        <dbReference type="ARBA" id="ARBA00022475"/>
    </source>
</evidence>
<evidence type="ECO:0000256" key="7">
    <source>
        <dbReference type="RuleBase" id="RU363032"/>
    </source>
</evidence>
<feature type="transmembrane region" description="Helical" evidence="7">
    <location>
        <begin position="263"/>
        <end position="281"/>
    </location>
</feature>
<reference evidence="10 11" key="1">
    <citation type="submission" date="2024-02" db="EMBL/GenBank/DDBJ databases">
        <title>Expansion and revision of Xanthobacter and proposal of Roseixanthobacter gen. nov.</title>
        <authorList>
            <person name="Soltysiak M.P.M."/>
            <person name="Jalihal A."/>
            <person name="Ory A."/>
            <person name="Chrisophersen C."/>
            <person name="Lee A.D."/>
            <person name="Boulton J."/>
            <person name="Springer M."/>
        </authorList>
    </citation>
    <scope>NUCLEOTIDE SEQUENCE [LARGE SCALE GENOMIC DNA]</scope>
    <source>
        <strain evidence="10 11">23A</strain>
    </source>
</reference>
<dbReference type="Gene3D" id="1.10.3720.10">
    <property type="entry name" value="MetI-like"/>
    <property type="match status" value="1"/>
</dbReference>
<keyword evidence="2 7" id="KW-0813">Transport</keyword>
<dbReference type="RefSeq" id="WP_393994278.1">
    <property type="nucleotide sequence ID" value="NZ_JBAFVH010000014.1"/>
</dbReference>
<accession>A0ABW7A3V2</accession>
<comment type="caution">
    <text evidence="10">The sequence shown here is derived from an EMBL/GenBank/DDBJ whole genome shotgun (WGS) entry which is preliminary data.</text>
</comment>
<protein>
    <submittedName>
        <fullName evidence="10">ABC transporter permease subunit</fullName>
    </submittedName>
</protein>
<dbReference type="Pfam" id="PF00528">
    <property type="entry name" value="BPD_transp_1"/>
    <property type="match status" value="1"/>
</dbReference>
<evidence type="ECO:0000313" key="10">
    <source>
        <dbReference type="EMBL" id="MFG1374664.1"/>
    </source>
</evidence>
<feature type="domain" description="ABC transmembrane type-1" evidence="9">
    <location>
        <begin position="93"/>
        <end position="281"/>
    </location>
</feature>
<feature type="transmembrane region" description="Helical" evidence="7">
    <location>
        <begin position="202"/>
        <end position="224"/>
    </location>
</feature>
<dbReference type="InterPro" id="IPR000515">
    <property type="entry name" value="MetI-like"/>
</dbReference>
<keyword evidence="4 7" id="KW-0812">Transmembrane</keyword>
<feature type="compositionally biased region" description="Basic and acidic residues" evidence="8">
    <location>
        <begin position="15"/>
        <end position="29"/>
    </location>
</feature>
<sequence length="296" mass="31656">MSDTTVSGSGLADAAHARSTETVRPRTEAPARLSPRAALGWLWGFTVVRRAVVLAALAALWQVAAVWQSNPLLFPTFTDTMSALASALSEGDLLPAALASLAVLVKGYVLAVALALVLVSAAIAVPFLKEVLLTLTAMFNPLPAIALLPLAMLWLGLGEASLLLVMVHAVLWPFALAALTGFEQVPETQRLVGRNYGLKGLSYVALILIPAALPSLLSGLKIAWAFAWRTLIAAELVFGVSSRAGGLGWFIYRNRNELLTDRVFAGLVTVILIGLAVEVLFRAVEQRTVRRWGLQR</sequence>
<keyword evidence="6 7" id="KW-0472">Membrane</keyword>
<feature type="transmembrane region" description="Helical" evidence="7">
    <location>
        <begin position="162"/>
        <end position="182"/>
    </location>
</feature>
<dbReference type="PROSITE" id="PS50928">
    <property type="entry name" value="ABC_TM1"/>
    <property type="match status" value="1"/>
</dbReference>
<feature type="region of interest" description="Disordered" evidence="8">
    <location>
        <begin position="1"/>
        <end position="29"/>
    </location>
</feature>
<gene>
    <name evidence="10" type="ORF">V5F32_21000</name>
</gene>
<dbReference type="EMBL" id="JBAFVH010000014">
    <property type="protein sequence ID" value="MFG1374664.1"/>
    <property type="molecule type" value="Genomic_DNA"/>
</dbReference>
<feature type="transmembrane region" description="Helical" evidence="7">
    <location>
        <begin position="231"/>
        <end position="251"/>
    </location>
</feature>
<keyword evidence="5 7" id="KW-1133">Transmembrane helix</keyword>
<dbReference type="Proteomes" id="UP001604002">
    <property type="component" value="Unassembled WGS sequence"/>
</dbReference>
<dbReference type="PANTHER" id="PTHR30151">
    <property type="entry name" value="ALKANE SULFONATE ABC TRANSPORTER-RELATED, MEMBRANE SUBUNIT"/>
    <property type="match status" value="1"/>
</dbReference>